<dbReference type="Proteomes" id="UP000250028">
    <property type="component" value="Unassembled WGS sequence"/>
</dbReference>
<reference evidence="3" key="1">
    <citation type="submission" date="2016-10" db="EMBL/GenBank/DDBJ databases">
        <authorList>
            <person name="Varghese N."/>
            <person name="Submissions S."/>
        </authorList>
    </citation>
    <scope>NUCLEOTIDE SEQUENCE [LARGE SCALE GENOMIC DNA]</scope>
    <source>
        <strain evidence="3">DSM 22951</strain>
    </source>
</reference>
<keyword evidence="3" id="KW-1185">Reference proteome</keyword>
<evidence type="ECO:0000256" key="1">
    <source>
        <dbReference type="SAM" id="Phobius"/>
    </source>
</evidence>
<accession>A0A2Y9BNS8</accession>
<proteinExistence type="predicted"/>
<evidence type="ECO:0000313" key="3">
    <source>
        <dbReference type="Proteomes" id="UP000250028"/>
    </source>
</evidence>
<name>A0A2Y9BNS8_9MICO</name>
<dbReference type="EMBL" id="UESZ01000002">
    <property type="protein sequence ID" value="SSA58961.1"/>
    <property type="molecule type" value="Genomic_DNA"/>
</dbReference>
<protein>
    <recommendedName>
        <fullName evidence="4">Conjugal transfer protein</fullName>
    </recommendedName>
</protein>
<organism evidence="2 3">
    <name type="scientific">Branchiibius hedensis</name>
    <dbReference type="NCBI Taxonomy" id="672460"/>
    <lineage>
        <taxon>Bacteria</taxon>
        <taxon>Bacillati</taxon>
        <taxon>Actinomycetota</taxon>
        <taxon>Actinomycetes</taxon>
        <taxon>Micrococcales</taxon>
        <taxon>Dermacoccaceae</taxon>
        <taxon>Branchiibius</taxon>
    </lineage>
</organism>
<feature type="transmembrane region" description="Helical" evidence="1">
    <location>
        <begin position="12"/>
        <end position="32"/>
    </location>
</feature>
<dbReference type="OrthoDB" id="3777129at2"/>
<keyword evidence="1" id="KW-1133">Transmembrane helix</keyword>
<keyword evidence="1" id="KW-0472">Membrane</keyword>
<keyword evidence="1" id="KW-0812">Transmembrane</keyword>
<evidence type="ECO:0000313" key="2">
    <source>
        <dbReference type="EMBL" id="SSA58961.1"/>
    </source>
</evidence>
<gene>
    <name evidence="2" type="ORF">SAMN04489750_3765</name>
</gene>
<feature type="transmembrane region" description="Helical" evidence="1">
    <location>
        <begin position="82"/>
        <end position="106"/>
    </location>
</feature>
<dbReference type="AlphaFoldDB" id="A0A2Y9BNS8"/>
<sequence>MQRSRRRDPIPWTWEVPAGVVLAIVLVLTLGVQAGRSLANLLAGAGWAWVPSANLFTSLPDIARGDAGSGLTGMHDVAGKHLLSACVIGVELALIVAACWGAKVGLDRWGPNRLRGMATREEAEKLLGRSRLRKVAPVVRPDIYGKAKTR</sequence>
<evidence type="ECO:0008006" key="4">
    <source>
        <dbReference type="Google" id="ProtNLM"/>
    </source>
</evidence>
<dbReference type="RefSeq" id="WP_146202636.1">
    <property type="nucleotide sequence ID" value="NZ_QGDN01000002.1"/>
</dbReference>